<evidence type="ECO:0000256" key="1">
    <source>
        <dbReference type="ARBA" id="ARBA00004123"/>
    </source>
</evidence>
<keyword evidence="4" id="KW-0862">Zinc</keyword>
<gene>
    <name evidence="7" type="ORF">TCIL3000_6_2730</name>
</gene>
<reference evidence="7" key="1">
    <citation type="journal article" date="2012" name="Proc. Natl. Acad. Sci. U.S.A.">
        <title>Antigenic diversity is generated by distinct evolutionary mechanisms in African trypanosome species.</title>
        <authorList>
            <person name="Jackson A.P."/>
            <person name="Berry A."/>
            <person name="Aslett M."/>
            <person name="Allison H.C."/>
            <person name="Burton P."/>
            <person name="Vavrova-Anderson J."/>
            <person name="Brown R."/>
            <person name="Browne H."/>
            <person name="Corton N."/>
            <person name="Hauser H."/>
            <person name="Gamble J."/>
            <person name="Gilderthorp R."/>
            <person name="Marcello L."/>
            <person name="McQuillan J."/>
            <person name="Otto T.D."/>
            <person name="Quail M.A."/>
            <person name="Sanders M.J."/>
            <person name="van Tonder A."/>
            <person name="Ginger M.L."/>
            <person name="Field M.C."/>
            <person name="Barry J.D."/>
            <person name="Hertz-Fowler C."/>
            <person name="Berriman M."/>
        </authorList>
    </citation>
    <scope>NUCLEOTIDE SEQUENCE</scope>
    <source>
        <strain evidence="7">IL3000</strain>
    </source>
</reference>
<dbReference type="PANTHER" id="PTHR12786:SF2">
    <property type="entry name" value="SPLICING FACTOR 3A SUBUNIT 3"/>
    <property type="match status" value="1"/>
</dbReference>
<comment type="subcellular location">
    <subcellularLocation>
        <location evidence="1">Nucleus</location>
    </subcellularLocation>
</comment>
<organism evidence="7">
    <name type="scientific">Trypanosoma congolense (strain IL3000)</name>
    <dbReference type="NCBI Taxonomy" id="1068625"/>
    <lineage>
        <taxon>Eukaryota</taxon>
        <taxon>Discoba</taxon>
        <taxon>Euglenozoa</taxon>
        <taxon>Kinetoplastea</taxon>
        <taxon>Metakinetoplastina</taxon>
        <taxon>Trypanosomatida</taxon>
        <taxon>Trypanosomatidae</taxon>
        <taxon>Trypanosoma</taxon>
        <taxon>Nannomonas</taxon>
    </lineage>
</organism>
<dbReference type="GO" id="GO:0008270">
    <property type="term" value="F:zinc ion binding"/>
    <property type="evidence" value="ECO:0007669"/>
    <property type="project" value="UniProtKB-KW"/>
</dbReference>
<protein>
    <submittedName>
        <fullName evidence="7">Uncharacterized protein TCIL3000_6_2730</fullName>
    </submittedName>
</protein>
<name>G0UNR9_TRYCI</name>
<keyword evidence="3" id="KW-0863">Zinc-finger</keyword>
<dbReference type="EMBL" id="HE575319">
    <property type="protein sequence ID" value="CCC91030.1"/>
    <property type="molecule type" value="Genomic_DNA"/>
</dbReference>
<dbReference type="VEuPathDB" id="TriTrypDB:TcIL3000_6_2730"/>
<keyword evidence="2" id="KW-0479">Metal-binding</keyword>
<dbReference type="InterPro" id="IPR051421">
    <property type="entry name" value="RNA_Proc_DNA_Dmg_Regulator"/>
</dbReference>
<proteinExistence type="predicted"/>
<dbReference type="PANTHER" id="PTHR12786">
    <property type="entry name" value="SPLICING FACTOR SF3A-RELATED"/>
    <property type="match status" value="1"/>
</dbReference>
<dbReference type="GO" id="GO:0003723">
    <property type="term" value="F:RNA binding"/>
    <property type="evidence" value="ECO:0007669"/>
    <property type="project" value="InterPro"/>
</dbReference>
<evidence type="ECO:0000256" key="2">
    <source>
        <dbReference type="ARBA" id="ARBA00022723"/>
    </source>
</evidence>
<evidence type="ECO:0000259" key="6">
    <source>
        <dbReference type="PROSITE" id="PS50171"/>
    </source>
</evidence>
<evidence type="ECO:0000256" key="4">
    <source>
        <dbReference type="ARBA" id="ARBA00022833"/>
    </source>
</evidence>
<evidence type="ECO:0000256" key="3">
    <source>
        <dbReference type="ARBA" id="ARBA00022771"/>
    </source>
</evidence>
<evidence type="ECO:0000256" key="5">
    <source>
        <dbReference type="ARBA" id="ARBA00023242"/>
    </source>
</evidence>
<sequence length="542" mass="61380">MFGGVLEKIRLFEADIERHVENIVQQLLLGDITNRRHQLLRDYFVIEQAEAIGPIAEKLLDLYLDHDDIVALQEAPSEGESVINTAMKEFEAQIADIREYHRRFRDVPPVRCELDLPNPDALDNIFTLAERYGSCLDLESHYQRYSAFMLSTSKCAKEKNYALGSSWPGRVEFFSFVSGITDIILNDVDPFRKVYGFASYKEFVVELLKYLTNFHKRVCVMDNEVLTSSFSKCDVDAEEFWSKLVEHKKSVVSVGSNALVLSGTTTKSASSVHAPPPLRKYTKAFALWPLTYVETLTDSEIENPPSLDDIKAVVHVEGKVVALLQTLLFDYWQETEKALLRDYSKTAEELEWERENMKRDFLGSVEKARSRCAKTVEGSVAQAAVHEVNAALAPLNSGEQEKVSAVVPTAVGEDDAAGRLLDSDGKPVARWLVYLQQLHKKFYCEVCGGTVYVGPKVFKEHFGAERHSEGLRRLGVTMNLRSYEGLSSIRKVIEMRDRVVGSGRSLRKRIHVDQEDEEMQDAQGNVITAGAYRRFQMSRRTV</sequence>
<dbReference type="GO" id="GO:0005681">
    <property type="term" value="C:spliceosomal complex"/>
    <property type="evidence" value="ECO:0007669"/>
    <property type="project" value="InterPro"/>
</dbReference>
<dbReference type="Pfam" id="PF11931">
    <property type="entry name" value="SF3a60_Prp9_C"/>
    <property type="match status" value="1"/>
</dbReference>
<feature type="domain" description="Matrin-type" evidence="6">
    <location>
        <begin position="442"/>
        <end position="473"/>
    </location>
</feature>
<evidence type="ECO:0000313" key="7">
    <source>
        <dbReference type="EMBL" id="CCC91030.1"/>
    </source>
</evidence>
<dbReference type="AlphaFoldDB" id="G0UNR9"/>
<dbReference type="InterPro" id="IPR000690">
    <property type="entry name" value="Matrin/U1-C_Znf_C2H2"/>
</dbReference>
<dbReference type="GO" id="GO:0000398">
    <property type="term" value="P:mRNA splicing, via spliceosome"/>
    <property type="evidence" value="ECO:0007669"/>
    <property type="project" value="InterPro"/>
</dbReference>
<keyword evidence="5" id="KW-0539">Nucleus</keyword>
<dbReference type="PROSITE" id="PS50171">
    <property type="entry name" value="ZF_MATRIN"/>
    <property type="match status" value="1"/>
</dbReference>
<accession>G0UNR9</accession>
<dbReference type="InterPro" id="IPR024598">
    <property type="entry name" value="SF3a60/Prp9_C"/>
</dbReference>